<dbReference type="Proteomes" id="UP000544127">
    <property type="component" value="Unassembled WGS sequence"/>
</dbReference>
<evidence type="ECO:0000313" key="11">
    <source>
        <dbReference type="EMBL" id="NWV01699.1"/>
    </source>
</evidence>
<evidence type="ECO:0000256" key="1">
    <source>
        <dbReference type="ARBA" id="ARBA00004123"/>
    </source>
</evidence>
<dbReference type="EMBL" id="VZRI01014047">
    <property type="protein sequence ID" value="NWV01699.1"/>
    <property type="molecule type" value="Genomic_DNA"/>
</dbReference>
<keyword evidence="9" id="KW-0539">Nucleus</keyword>
<keyword evidence="7" id="KW-0399">Innate immunity</keyword>
<keyword evidence="5" id="KW-0963">Cytoplasm</keyword>
<dbReference type="Gene3D" id="3.30.70.330">
    <property type="match status" value="1"/>
</dbReference>
<dbReference type="GO" id="GO:0005634">
    <property type="term" value="C:nucleus"/>
    <property type="evidence" value="ECO:0007669"/>
    <property type="project" value="UniProtKB-SubCell"/>
</dbReference>
<dbReference type="AlphaFoldDB" id="A0A7K6BH50"/>
<comment type="similarity">
    <text evidence="4">Belongs to the NMI family.</text>
</comment>
<keyword evidence="8" id="KW-0391">Immunity</keyword>
<evidence type="ECO:0000256" key="6">
    <source>
        <dbReference type="ARBA" id="ARBA00022525"/>
    </source>
</evidence>
<dbReference type="PANTHER" id="PTHR15225">
    <property type="entry name" value="INTERFERON-INDUCED PROTEIN 35/NMI N-MYC/STAT INTERACTING PROTEIN"/>
    <property type="match status" value="1"/>
</dbReference>
<name>A0A7K6BH50_UPUEP</name>
<gene>
    <name evidence="11" type="primary">Ifi35_0</name>
    <name evidence="11" type="ORF">UPUEPO_R13124</name>
</gene>
<keyword evidence="6" id="KW-0964">Secreted</keyword>
<evidence type="ECO:0000256" key="4">
    <source>
        <dbReference type="ARBA" id="ARBA00010081"/>
    </source>
</evidence>
<dbReference type="GO" id="GO:0005737">
    <property type="term" value="C:cytoplasm"/>
    <property type="evidence" value="ECO:0007669"/>
    <property type="project" value="UniProtKB-SubCell"/>
</dbReference>
<dbReference type="GO" id="GO:0045087">
    <property type="term" value="P:innate immune response"/>
    <property type="evidence" value="ECO:0007669"/>
    <property type="project" value="UniProtKB-KW"/>
</dbReference>
<comment type="caution">
    <text evidence="11">The sequence shown here is derived from an EMBL/GenBank/DDBJ whole genome shotgun (WGS) entry which is preliminary data.</text>
</comment>
<proteinExistence type="inferred from homology"/>
<evidence type="ECO:0000256" key="9">
    <source>
        <dbReference type="ARBA" id="ARBA00023242"/>
    </source>
</evidence>
<evidence type="ECO:0000313" key="12">
    <source>
        <dbReference type="Proteomes" id="UP000544127"/>
    </source>
</evidence>
<sequence>ALPEKKMVFKGLLTNKEDVNNLSLTPVIRCPLPGGSALITFEKEEVAQRIIEMKEHLVELTSGEELEDFERCRVRVQAAPVDILLPSTLEIRLTQSSRSILVSDLPSLGIPEEALLDKLELFFSKTKNGGGEVESREFLDDSGQVVLTFTQDGVAEPLIARGHLAVPLGKGKYELKISPHMNGDITNLQFQPSRCLRTVLLSGIPDVLGEEPLRDALEIHFQKSSRGGGEVDALDYIPAGRLGVAVFTQDAG</sequence>
<protein>
    <submittedName>
        <fullName evidence="11">IN35 protein</fullName>
    </submittedName>
</protein>
<organism evidence="11 12">
    <name type="scientific">Upupa epops</name>
    <name type="common">Eurasian hoopoe</name>
    <dbReference type="NCBI Taxonomy" id="57439"/>
    <lineage>
        <taxon>Eukaryota</taxon>
        <taxon>Metazoa</taxon>
        <taxon>Chordata</taxon>
        <taxon>Craniata</taxon>
        <taxon>Vertebrata</taxon>
        <taxon>Euteleostomi</taxon>
        <taxon>Archelosauria</taxon>
        <taxon>Archosauria</taxon>
        <taxon>Dinosauria</taxon>
        <taxon>Saurischia</taxon>
        <taxon>Theropoda</taxon>
        <taxon>Coelurosauria</taxon>
        <taxon>Aves</taxon>
        <taxon>Neognathae</taxon>
        <taxon>Neoaves</taxon>
        <taxon>Telluraves</taxon>
        <taxon>Coraciimorphae</taxon>
        <taxon>Bucerotiformes</taxon>
        <taxon>Upupidae</taxon>
        <taxon>Upupa</taxon>
    </lineage>
</organism>
<keyword evidence="12" id="KW-1185">Reference proteome</keyword>
<evidence type="ECO:0000256" key="8">
    <source>
        <dbReference type="ARBA" id="ARBA00022859"/>
    </source>
</evidence>
<evidence type="ECO:0000259" key="10">
    <source>
        <dbReference type="Pfam" id="PF07292"/>
    </source>
</evidence>
<evidence type="ECO:0000256" key="7">
    <source>
        <dbReference type="ARBA" id="ARBA00022588"/>
    </source>
</evidence>
<dbReference type="OrthoDB" id="9936051at2759"/>
<dbReference type="GO" id="GO:0005615">
    <property type="term" value="C:extracellular space"/>
    <property type="evidence" value="ECO:0007669"/>
    <property type="project" value="UniProtKB-ARBA"/>
</dbReference>
<feature type="non-terminal residue" evidence="11">
    <location>
        <position position="1"/>
    </location>
</feature>
<dbReference type="InterPro" id="IPR012677">
    <property type="entry name" value="Nucleotide-bd_a/b_plait_sf"/>
</dbReference>
<feature type="domain" description="NID" evidence="10">
    <location>
        <begin position="145"/>
        <end position="232"/>
    </location>
</feature>
<evidence type="ECO:0000256" key="3">
    <source>
        <dbReference type="ARBA" id="ARBA00004613"/>
    </source>
</evidence>
<feature type="non-terminal residue" evidence="11">
    <location>
        <position position="252"/>
    </location>
</feature>
<accession>A0A7K6BH50</accession>
<evidence type="ECO:0000256" key="5">
    <source>
        <dbReference type="ARBA" id="ARBA00022490"/>
    </source>
</evidence>
<dbReference type="PANTHER" id="PTHR15225:SF1">
    <property type="entry name" value="INTERFERON-INDUCED 35 KDA PROTEIN"/>
    <property type="match status" value="1"/>
</dbReference>
<dbReference type="InterPro" id="IPR009909">
    <property type="entry name" value="Nmi/IFP35_dom"/>
</dbReference>
<dbReference type="FunFam" id="3.30.70.330:FF:000300">
    <property type="entry name" value="Interferon-induced protein 35"/>
    <property type="match status" value="1"/>
</dbReference>
<comment type="subcellular location">
    <subcellularLocation>
        <location evidence="2">Cytoplasm</location>
    </subcellularLocation>
    <subcellularLocation>
        <location evidence="1">Nucleus</location>
    </subcellularLocation>
    <subcellularLocation>
        <location evidence="3">Secreted</location>
    </subcellularLocation>
</comment>
<evidence type="ECO:0000256" key="2">
    <source>
        <dbReference type="ARBA" id="ARBA00004496"/>
    </source>
</evidence>
<dbReference type="GO" id="GO:0045088">
    <property type="term" value="P:regulation of innate immune response"/>
    <property type="evidence" value="ECO:0007669"/>
    <property type="project" value="UniProtKB-ARBA"/>
</dbReference>
<feature type="domain" description="NID" evidence="10">
    <location>
        <begin position="37"/>
        <end position="135"/>
    </location>
</feature>
<dbReference type="Pfam" id="PF07292">
    <property type="entry name" value="NID"/>
    <property type="match status" value="2"/>
</dbReference>
<reference evidence="11 12" key="1">
    <citation type="submission" date="2019-09" db="EMBL/GenBank/DDBJ databases">
        <title>Bird 10,000 Genomes (B10K) Project - Family phase.</title>
        <authorList>
            <person name="Zhang G."/>
        </authorList>
    </citation>
    <scope>NUCLEOTIDE SEQUENCE [LARGE SCALE GENOMIC DNA]</scope>
    <source>
        <strain evidence="11">B10K-DU-012-37</strain>
    </source>
</reference>